<evidence type="ECO:0000256" key="2">
    <source>
        <dbReference type="SAM" id="MobiDB-lite"/>
    </source>
</evidence>
<feature type="region of interest" description="Disordered" evidence="2">
    <location>
        <begin position="1"/>
        <end position="43"/>
    </location>
</feature>
<feature type="compositionally biased region" description="Basic and acidic residues" evidence="2">
    <location>
        <begin position="318"/>
        <end position="331"/>
    </location>
</feature>
<feature type="compositionally biased region" description="Basic and acidic residues" evidence="2">
    <location>
        <begin position="158"/>
        <end position="174"/>
    </location>
</feature>
<reference evidence="3 4" key="1">
    <citation type="journal article" date="2023" name="Elife">
        <title>Identification of key yeast species and microbe-microbe interactions impacting larval growth of Drosophila in the wild.</title>
        <authorList>
            <person name="Mure A."/>
            <person name="Sugiura Y."/>
            <person name="Maeda R."/>
            <person name="Honda K."/>
            <person name="Sakurai N."/>
            <person name="Takahashi Y."/>
            <person name="Watada M."/>
            <person name="Katoh T."/>
            <person name="Gotoh A."/>
            <person name="Gotoh Y."/>
            <person name="Taniguchi I."/>
            <person name="Nakamura K."/>
            <person name="Hayashi T."/>
            <person name="Katayama T."/>
            <person name="Uemura T."/>
            <person name="Hattori Y."/>
        </authorList>
    </citation>
    <scope>NUCLEOTIDE SEQUENCE [LARGE SCALE GENOMIC DNA]</scope>
    <source>
        <strain evidence="3 4">KH-74</strain>
    </source>
</reference>
<feature type="region of interest" description="Disordered" evidence="2">
    <location>
        <begin position="88"/>
        <end position="232"/>
    </location>
</feature>
<dbReference type="InterPro" id="IPR021750">
    <property type="entry name" value="Sid4-like"/>
</dbReference>
<keyword evidence="4" id="KW-1185">Reference proteome</keyword>
<gene>
    <name evidence="3" type="ORF">DAKH74_017820</name>
</gene>
<evidence type="ECO:0000313" key="3">
    <source>
        <dbReference type="EMBL" id="GMM55166.1"/>
    </source>
</evidence>
<feature type="coiled-coil region" evidence="1">
    <location>
        <begin position="570"/>
        <end position="597"/>
    </location>
</feature>
<comment type="caution">
    <text evidence="3">The sequence shown here is derived from an EMBL/GenBank/DDBJ whole genome shotgun (WGS) entry which is preliminary data.</text>
</comment>
<dbReference type="Pfam" id="PF11778">
    <property type="entry name" value="SID"/>
    <property type="match status" value="1"/>
</dbReference>
<evidence type="ECO:0000313" key="4">
    <source>
        <dbReference type="Proteomes" id="UP001377567"/>
    </source>
</evidence>
<proteinExistence type="predicted"/>
<dbReference type="AlphaFoldDB" id="A0AAV5RWW1"/>
<feature type="compositionally biased region" description="Basic residues" evidence="2">
    <location>
        <begin position="175"/>
        <end position="186"/>
    </location>
</feature>
<dbReference type="EMBL" id="BTGD01000005">
    <property type="protein sequence ID" value="GMM55166.1"/>
    <property type="molecule type" value="Genomic_DNA"/>
</dbReference>
<evidence type="ECO:0000256" key="1">
    <source>
        <dbReference type="SAM" id="Coils"/>
    </source>
</evidence>
<feature type="region of interest" description="Disordered" evidence="2">
    <location>
        <begin position="294"/>
        <end position="331"/>
    </location>
</feature>
<sequence length="806" mass="90975">MALLGWGSSEEHAVPSTTTEAEKTAVSGMNKTGLVSPIRGTKPVSMLMPSGQCVDGSPPNECAQECLDDGIDETSLDISSKSDIANELPQNKELAAESRQSDSTQLPGDWQATPRRIKTRSSNSSIGQKELSLSPKRQRKTQTASMELPGSQEAGGDMQKKEKLGGRKGHSPDKAKKRGKLKRTRKNSSSDTASKSSEEPAVNQLPPSSKEGKNESAEPTYEGPNLPEDTELERQRHVYLKLLAEKDSDIVRLNSQCKQLASEYTAEVERGKLSNAKVLEQMGTLENALEKSRKELNSAKQKETQQSEQLQTAAGEIKSQRDELTHARTENTELKTTISTLQKKLEKHRDDADKIKELKVDISRLKETSENQHQRLRSEFSGCHETIGRITSGVKQEVNKSKEKAHQIQSYYNSSLNSLKKGADSSAKSLVLRTENKLKQNDEHIRSLTLYRENVELQLSNQRLFGSDIGCIFKNIIENTGCAENQAHHTFEEQFLKLYPDITGFDRNSSDVGIQKLQDLILNLKTSLIASIKSDPNGVQANMTMLNATLQDVLKGTQNIRASWDQCDEVQKLVKEKEAILQNNEKLLAEMAKKNEVSLQVHESRFTGLTKQIQDLREIERALLESLRLEKNFSEKLKTSMQEQDKLIFNLRTQSDKQEEQIVTSAAQLKNVLGNMSQKITADDIRTRNTGITPLQYERLGIDRIDELSLVELQNTLKNILMMLRIPFDKWSRRLPMIVIYMSHERMAFVKFANRLYYQFHLEKIPLGPFSKDAYDQLLKKKDQKLVTHQLTATLDELCDRIIARL</sequence>
<protein>
    <submittedName>
        <fullName evidence="3">Cnm67 protein</fullName>
    </submittedName>
</protein>
<accession>A0AAV5RWW1</accession>
<name>A0AAV5RWW1_MAUHU</name>
<organism evidence="3 4">
    <name type="scientific">Maudiozyma humilis</name>
    <name type="common">Sour dough yeast</name>
    <name type="synonym">Kazachstania humilis</name>
    <dbReference type="NCBI Taxonomy" id="51915"/>
    <lineage>
        <taxon>Eukaryota</taxon>
        <taxon>Fungi</taxon>
        <taxon>Dikarya</taxon>
        <taxon>Ascomycota</taxon>
        <taxon>Saccharomycotina</taxon>
        <taxon>Saccharomycetes</taxon>
        <taxon>Saccharomycetales</taxon>
        <taxon>Saccharomycetaceae</taxon>
        <taxon>Maudiozyma</taxon>
    </lineage>
</organism>
<feature type="compositionally biased region" description="Basic and acidic residues" evidence="2">
    <location>
        <begin position="294"/>
        <end position="305"/>
    </location>
</feature>
<keyword evidence="1" id="KW-0175">Coiled coil</keyword>
<dbReference type="Proteomes" id="UP001377567">
    <property type="component" value="Unassembled WGS sequence"/>
</dbReference>